<name>A0ABW0PFI3_9BURK</name>
<dbReference type="SUPFAM" id="SSF52402">
    <property type="entry name" value="Adenine nucleotide alpha hydrolases-like"/>
    <property type="match status" value="1"/>
</dbReference>
<dbReference type="InterPro" id="IPR014729">
    <property type="entry name" value="Rossmann-like_a/b/a_fold"/>
</dbReference>
<comment type="similarity">
    <text evidence="1">Belongs to the universal stress protein A family.</text>
</comment>
<dbReference type="InterPro" id="IPR006015">
    <property type="entry name" value="Universal_stress_UspA"/>
</dbReference>
<proteinExistence type="inferred from homology"/>
<dbReference type="CDD" id="cd00293">
    <property type="entry name" value="USP-like"/>
    <property type="match status" value="1"/>
</dbReference>
<evidence type="ECO:0000256" key="1">
    <source>
        <dbReference type="ARBA" id="ARBA00008791"/>
    </source>
</evidence>
<dbReference type="Pfam" id="PF00582">
    <property type="entry name" value="Usp"/>
    <property type="match status" value="1"/>
</dbReference>
<reference evidence="4" key="1">
    <citation type="journal article" date="2019" name="Int. J. Syst. Evol. Microbiol.">
        <title>The Global Catalogue of Microorganisms (GCM) 10K type strain sequencing project: providing services to taxonomists for standard genome sequencing and annotation.</title>
        <authorList>
            <consortium name="The Broad Institute Genomics Platform"/>
            <consortium name="The Broad Institute Genome Sequencing Center for Infectious Disease"/>
            <person name="Wu L."/>
            <person name="Ma J."/>
        </authorList>
    </citation>
    <scope>NUCLEOTIDE SEQUENCE [LARGE SCALE GENOMIC DNA]</scope>
    <source>
        <strain evidence="4">CCUG 38813</strain>
    </source>
</reference>
<dbReference type="Gene3D" id="3.40.50.620">
    <property type="entry name" value="HUPs"/>
    <property type="match status" value="1"/>
</dbReference>
<protein>
    <submittedName>
        <fullName evidence="3">Universal stress protein</fullName>
    </submittedName>
</protein>
<dbReference type="InterPro" id="IPR006016">
    <property type="entry name" value="UspA"/>
</dbReference>
<evidence type="ECO:0000313" key="3">
    <source>
        <dbReference type="EMBL" id="MFC5510322.1"/>
    </source>
</evidence>
<accession>A0ABW0PFI3</accession>
<dbReference type="RefSeq" id="WP_379717501.1">
    <property type="nucleotide sequence ID" value="NZ_JBHSMS010000013.1"/>
</dbReference>
<sequence>MFQRILVPTDGSDLAAAAAQAAIAFAKVCGSEIVALSVVQPEPAVPMGEAVAAIGMPGPDVPMEQAQLHVARVSEAAAEAGVKCTTVTCFGYAPADEIVDAVKRTGCDLIFMASHGRRGLSRLIAGSVTQRVLAYAPVPVMVYRPQPASGKAAG</sequence>
<keyword evidence="4" id="KW-1185">Reference proteome</keyword>
<organism evidence="3 4">
    <name type="scientific">Massilia jejuensis</name>
    <dbReference type="NCBI Taxonomy" id="648894"/>
    <lineage>
        <taxon>Bacteria</taxon>
        <taxon>Pseudomonadati</taxon>
        <taxon>Pseudomonadota</taxon>
        <taxon>Betaproteobacteria</taxon>
        <taxon>Burkholderiales</taxon>
        <taxon>Oxalobacteraceae</taxon>
        <taxon>Telluria group</taxon>
        <taxon>Massilia</taxon>
    </lineage>
</organism>
<evidence type="ECO:0000313" key="4">
    <source>
        <dbReference type="Proteomes" id="UP001596031"/>
    </source>
</evidence>
<dbReference type="Proteomes" id="UP001596031">
    <property type="component" value="Unassembled WGS sequence"/>
</dbReference>
<dbReference type="PANTHER" id="PTHR46268:SF6">
    <property type="entry name" value="UNIVERSAL STRESS PROTEIN UP12"/>
    <property type="match status" value="1"/>
</dbReference>
<gene>
    <name evidence="3" type="ORF">ACFPOU_04165</name>
</gene>
<dbReference type="EMBL" id="JBHSMS010000013">
    <property type="protein sequence ID" value="MFC5510322.1"/>
    <property type="molecule type" value="Genomic_DNA"/>
</dbReference>
<evidence type="ECO:0000259" key="2">
    <source>
        <dbReference type="Pfam" id="PF00582"/>
    </source>
</evidence>
<comment type="caution">
    <text evidence="3">The sequence shown here is derived from an EMBL/GenBank/DDBJ whole genome shotgun (WGS) entry which is preliminary data.</text>
</comment>
<feature type="domain" description="UspA" evidence="2">
    <location>
        <begin position="1"/>
        <end position="144"/>
    </location>
</feature>
<dbReference type="PANTHER" id="PTHR46268">
    <property type="entry name" value="STRESS RESPONSE PROTEIN NHAX"/>
    <property type="match status" value="1"/>
</dbReference>
<dbReference type="PRINTS" id="PR01438">
    <property type="entry name" value="UNVRSLSTRESS"/>
</dbReference>